<feature type="compositionally biased region" description="Basic residues" evidence="2">
    <location>
        <begin position="591"/>
        <end position="603"/>
    </location>
</feature>
<evidence type="ECO:0000256" key="2">
    <source>
        <dbReference type="SAM" id="MobiDB-lite"/>
    </source>
</evidence>
<feature type="compositionally biased region" description="Acidic residues" evidence="2">
    <location>
        <begin position="277"/>
        <end position="304"/>
    </location>
</feature>
<feature type="compositionally biased region" description="Polar residues" evidence="2">
    <location>
        <begin position="720"/>
        <end position="747"/>
    </location>
</feature>
<dbReference type="InterPro" id="IPR012340">
    <property type="entry name" value="NA-bd_OB-fold"/>
</dbReference>
<organism evidence="4 5">
    <name type="scientific">Cryptococcus neoformans Tu259-1</name>
    <dbReference type="NCBI Taxonomy" id="1230072"/>
    <lineage>
        <taxon>Eukaryota</taxon>
        <taxon>Fungi</taxon>
        <taxon>Dikarya</taxon>
        <taxon>Basidiomycota</taxon>
        <taxon>Agaricomycotina</taxon>
        <taxon>Tremellomycetes</taxon>
        <taxon>Tremellales</taxon>
        <taxon>Cryptococcaceae</taxon>
        <taxon>Cryptococcus</taxon>
        <taxon>Cryptococcus neoformans species complex</taxon>
    </lineage>
</organism>
<dbReference type="AlphaFoldDB" id="A0A854QHA0"/>
<comment type="similarity">
    <text evidence="1">Belongs to the MCM10 family.</text>
</comment>
<proteinExistence type="inferred from homology"/>
<evidence type="ECO:0000259" key="3">
    <source>
        <dbReference type="Pfam" id="PF09329"/>
    </source>
</evidence>
<dbReference type="EMBL" id="AMKT01000050">
    <property type="protein sequence ID" value="OXG19243.1"/>
    <property type="molecule type" value="Genomic_DNA"/>
</dbReference>
<sequence length="790" mass="87865">MEEDKDIAAIDAEIAKLMAQKAAKAAMKEKDRLAREQEEAHVLVQATPKKKEQKQSDSLFQAPSQPKFVSASSLLPHERKPAQELPPLPIVPSTMAAKMAALKQRPNYVKSSRQTSASFSASVSNSSHLSSKPSSCRPDKLNCERSRSSSLEVEDKKPVIRRDEEDSTLIEELELGPKQFGPDPEGEDEWLGVEPNSNIRLKKRVMPHADLQEFLTGRYYLPPSKLYSVVRLSRDGTSYDVPADDEWVTIAVVAQRGPIKISGMKEKRVGSDREDNNDNDNDDDNDDSEDEADYSDSDDQDGEGSGDIKDLIGEKGRSFEKPKITKKKKVKESSSKDDWKKHREPRKYINFTLCAMPHRSRNASAPSGDALLHLLLFEADHVVRIEHGNGEVTKSYRGGSGGAYEKWCNLPEGSVIAILNPRIWRNLKGQHAKPHPMEFPLGLNPVSDDSIAVIGQARDLGRCTAVQRDGSRCKSWVDLRQNPICEYHVHAAVRKNKSGRGEFTARYVRFHLLLGPRMTDLLPEYSTNSFTIINGTRTAKLNNRKGLLPPAGARPAARGPDNGGGGGTYIVGGGVINTGTFGDENIAGRLGRSRAEKKKRRQQKKEAEKEFQVLYERERGIGGGTTGGMYLEALKRKHKKEESLSEGDEDELERKPVFSAEAIKRIGYDPSAKRGQFSKEEDQKRMGTIATLEELSTGCRMERAAKRLKEGKLAGKTLLSERQSTPLLQGTSNPSQPRHIDTLTTAGRNKDNNKVNMDQFNIAKQPHGPKIRLPRPPLNRDGDDDMIDLD</sequence>
<evidence type="ECO:0000313" key="4">
    <source>
        <dbReference type="EMBL" id="OXG19243.1"/>
    </source>
</evidence>
<dbReference type="Pfam" id="PF09329">
    <property type="entry name" value="zf-primase"/>
    <property type="match status" value="1"/>
</dbReference>
<feature type="compositionally biased region" description="Basic and acidic residues" evidence="2">
    <location>
        <begin position="306"/>
        <end position="315"/>
    </location>
</feature>
<feature type="region of interest" description="Disordered" evidence="2">
    <location>
        <begin position="543"/>
        <end position="565"/>
    </location>
</feature>
<dbReference type="GO" id="GO:0006270">
    <property type="term" value="P:DNA replication initiation"/>
    <property type="evidence" value="ECO:0007669"/>
    <property type="project" value="InterPro"/>
</dbReference>
<feature type="region of interest" description="Disordered" evidence="2">
    <location>
        <begin position="105"/>
        <end position="188"/>
    </location>
</feature>
<evidence type="ECO:0000313" key="5">
    <source>
        <dbReference type="Proteomes" id="UP000199727"/>
    </source>
</evidence>
<feature type="compositionally biased region" description="Basic and acidic residues" evidence="2">
    <location>
        <begin position="263"/>
        <end position="276"/>
    </location>
</feature>
<feature type="compositionally biased region" description="Basic and acidic residues" evidence="2">
    <location>
        <begin position="137"/>
        <end position="164"/>
    </location>
</feature>
<feature type="region of interest" description="Disordered" evidence="2">
    <location>
        <begin position="263"/>
        <end position="315"/>
    </location>
</feature>
<feature type="region of interest" description="Disordered" evidence="2">
    <location>
        <begin position="582"/>
        <end position="608"/>
    </location>
</feature>
<comment type="caution">
    <text evidence="4">The sequence shown here is derived from an EMBL/GenBank/DDBJ whole genome shotgun (WGS) entry which is preliminary data.</text>
</comment>
<feature type="region of interest" description="Disordered" evidence="2">
    <location>
        <begin position="28"/>
        <end position="89"/>
    </location>
</feature>
<feature type="compositionally biased region" description="Basic and acidic residues" evidence="2">
    <location>
        <begin position="28"/>
        <end position="41"/>
    </location>
</feature>
<dbReference type="Gene3D" id="2.40.50.140">
    <property type="entry name" value="Nucleic acid-binding proteins"/>
    <property type="match status" value="2"/>
</dbReference>
<feature type="domain" description="Zinc finger Mcm10/DnaG-type" evidence="3">
    <location>
        <begin position="455"/>
        <end position="500"/>
    </location>
</feature>
<dbReference type="InterPro" id="IPR015408">
    <property type="entry name" value="Znf_Mcm10/DnaG"/>
</dbReference>
<dbReference type="PANTHER" id="PTHR13454">
    <property type="entry name" value="PROTEIN MCM10 HOMOLOG"/>
    <property type="match status" value="1"/>
</dbReference>
<feature type="region of interest" description="Disordered" evidence="2">
    <location>
        <begin position="715"/>
        <end position="790"/>
    </location>
</feature>
<reference evidence="4 5" key="1">
    <citation type="submission" date="2017-06" db="EMBL/GenBank/DDBJ databases">
        <title>Global population genomics of the pathogenic fungus Cryptococcus neoformans var. grubii.</title>
        <authorList>
            <person name="Cuomo C."/>
            <person name="Litvintseva A."/>
            <person name="Chen Y."/>
            <person name="Young S."/>
            <person name="Zeng Q."/>
            <person name="Chapman S."/>
            <person name="Gujja S."/>
            <person name="Saif S."/>
            <person name="Birren B."/>
        </authorList>
    </citation>
    <scope>NUCLEOTIDE SEQUENCE [LARGE SCALE GENOMIC DNA]</scope>
    <source>
        <strain evidence="4 5">Tu259-1</strain>
    </source>
</reference>
<feature type="compositionally biased region" description="Low complexity" evidence="2">
    <location>
        <begin position="111"/>
        <end position="136"/>
    </location>
</feature>
<feature type="region of interest" description="Disordered" evidence="2">
    <location>
        <begin position="322"/>
        <end position="341"/>
    </location>
</feature>
<dbReference type="InterPro" id="IPR040184">
    <property type="entry name" value="Mcm10"/>
</dbReference>
<name>A0A854QHA0_CRYNE</name>
<dbReference type="GO" id="GO:0003697">
    <property type="term" value="F:single-stranded DNA binding"/>
    <property type="evidence" value="ECO:0007669"/>
    <property type="project" value="InterPro"/>
</dbReference>
<dbReference type="OrthoDB" id="202825at2759"/>
<feature type="compositionally biased region" description="Acidic residues" evidence="2">
    <location>
        <begin position="165"/>
        <end position="174"/>
    </location>
</feature>
<dbReference type="Proteomes" id="UP000199727">
    <property type="component" value="Unassembled WGS sequence"/>
</dbReference>
<protein>
    <recommendedName>
        <fullName evidence="3">Zinc finger Mcm10/DnaG-type domain-containing protein</fullName>
    </recommendedName>
</protein>
<gene>
    <name evidence="4" type="ORF">C361_04182</name>
</gene>
<dbReference type="PANTHER" id="PTHR13454:SF11">
    <property type="entry name" value="PROTEIN MCM10 HOMOLOG"/>
    <property type="match status" value="1"/>
</dbReference>
<feature type="compositionally biased region" description="Low complexity" evidence="2">
    <location>
        <begin position="546"/>
        <end position="560"/>
    </location>
</feature>
<feature type="compositionally biased region" description="Basic and acidic residues" evidence="2">
    <location>
        <begin position="331"/>
        <end position="341"/>
    </location>
</feature>
<dbReference type="GO" id="GO:0043596">
    <property type="term" value="C:nuclear replication fork"/>
    <property type="evidence" value="ECO:0007669"/>
    <property type="project" value="TreeGrafter"/>
</dbReference>
<dbReference type="GO" id="GO:0003688">
    <property type="term" value="F:DNA replication origin binding"/>
    <property type="evidence" value="ECO:0007669"/>
    <property type="project" value="TreeGrafter"/>
</dbReference>
<evidence type="ECO:0000256" key="1">
    <source>
        <dbReference type="ARBA" id="ARBA00009679"/>
    </source>
</evidence>
<accession>A0A854QHA0</accession>